<dbReference type="GO" id="GO:0017168">
    <property type="term" value="F:5-oxoprolinase (ATP-hydrolyzing) activity"/>
    <property type="evidence" value="ECO:0007669"/>
    <property type="project" value="TreeGrafter"/>
</dbReference>
<evidence type="ECO:0000313" key="3">
    <source>
        <dbReference type="EMBL" id="GGD72521.1"/>
    </source>
</evidence>
<feature type="region of interest" description="Disordered" evidence="1">
    <location>
        <begin position="514"/>
        <end position="535"/>
    </location>
</feature>
<dbReference type="AlphaFoldDB" id="A0A916Z234"/>
<gene>
    <name evidence="3" type="ORF">GCM10010990_22610</name>
</gene>
<organism evidence="3 4">
    <name type="scientific">Croceicoccus mobilis</name>
    <dbReference type="NCBI Taxonomy" id="1703339"/>
    <lineage>
        <taxon>Bacteria</taxon>
        <taxon>Pseudomonadati</taxon>
        <taxon>Pseudomonadota</taxon>
        <taxon>Alphaproteobacteria</taxon>
        <taxon>Sphingomonadales</taxon>
        <taxon>Erythrobacteraceae</taxon>
        <taxon>Croceicoccus</taxon>
    </lineage>
</organism>
<dbReference type="Proteomes" id="UP000612349">
    <property type="component" value="Unassembled WGS sequence"/>
</dbReference>
<dbReference type="PANTHER" id="PTHR11365:SF23">
    <property type="entry name" value="HYPOTHETICAL 5-OXOPROLINASE (EUROFUNG)-RELATED"/>
    <property type="match status" value="1"/>
</dbReference>
<evidence type="ECO:0000313" key="4">
    <source>
        <dbReference type="Proteomes" id="UP000612349"/>
    </source>
</evidence>
<dbReference type="RefSeq" id="WP_066774589.1">
    <property type="nucleotide sequence ID" value="NZ_BMIP01000004.1"/>
</dbReference>
<comment type="caution">
    <text evidence="3">The sequence shown here is derived from an EMBL/GenBank/DDBJ whole genome shotgun (WGS) entry which is preliminary data.</text>
</comment>
<evidence type="ECO:0000259" key="2">
    <source>
        <dbReference type="Pfam" id="PF02538"/>
    </source>
</evidence>
<proteinExistence type="predicted"/>
<evidence type="ECO:0000256" key="1">
    <source>
        <dbReference type="SAM" id="MobiDB-lite"/>
    </source>
</evidence>
<dbReference type="InterPro" id="IPR003692">
    <property type="entry name" value="Hydantoinase_B"/>
</dbReference>
<dbReference type="Pfam" id="PF02538">
    <property type="entry name" value="Hydantoinase_B"/>
    <property type="match status" value="1"/>
</dbReference>
<protein>
    <submittedName>
        <fullName evidence="3">5-oxoprolinase</fullName>
    </submittedName>
</protein>
<reference evidence="3" key="2">
    <citation type="submission" date="2020-09" db="EMBL/GenBank/DDBJ databases">
        <authorList>
            <person name="Sun Q."/>
            <person name="Zhou Y."/>
        </authorList>
    </citation>
    <scope>NUCLEOTIDE SEQUENCE</scope>
    <source>
        <strain evidence="3">CGMCC 1.15360</strain>
    </source>
</reference>
<accession>A0A916Z234</accession>
<reference evidence="3" key="1">
    <citation type="journal article" date="2014" name="Int. J. Syst. Evol. Microbiol.">
        <title>Complete genome sequence of Corynebacterium casei LMG S-19264T (=DSM 44701T), isolated from a smear-ripened cheese.</title>
        <authorList>
            <consortium name="US DOE Joint Genome Institute (JGI-PGF)"/>
            <person name="Walter F."/>
            <person name="Albersmeier A."/>
            <person name="Kalinowski J."/>
            <person name="Ruckert C."/>
        </authorList>
    </citation>
    <scope>NUCLEOTIDE SEQUENCE</scope>
    <source>
        <strain evidence="3">CGMCC 1.15360</strain>
    </source>
</reference>
<dbReference type="GO" id="GO:0006749">
    <property type="term" value="P:glutathione metabolic process"/>
    <property type="evidence" value="ECO:0007669"/>
    <property type="project" value="TreeGrafter"/>
</dbReference>
<feature type="domain" description="Hydantoinase B/oxoprolinase" evidence="2">
    <location>
        <begin position="6"/>
        <end position="525"/>
    </location>
</feature>
<dbReference type="InterPro" id="IPR045079">
    <property type="entry name" value="Oxoprolinase-like"/>
</dbReference>
<name>A0A916Z234_9SPHN</name>
<sequence length="547" mass="58305">MTARIDPITSEVIRNAYNAIADDMSAMIARSAYSPIIYEAHDYGIALFDRHARLLGQYAGLPLFTGGLDAGLKATIERYGLENLRAGDVFTVNDTFITGGHLNDVDVIGVIADEEEVLGFIAIRAHWADIGTAEPGFPVNSRNIFQEGVRWGPTRIVEGGEFVRDVIDLLCLNSRVPRTLMGDLKAQLAAIRLGSDRMIWLKKRFGRDVIEACADQIFDTTDRKFRAFISSIPDGVYTAEGCSDDDGVTDDPVEAKVTVTIKGDTMLVDTHGSSKQRPGNLNTGFANTVSAVRLALALLYPEAEPDINDGSFRAMEVKAESGSIYAAEAPAPCMRPHPVMLLIDLIIKALSDVLPDDVAAGLPGDSWNVFLMGMDPRSGKHFTSGEALDGGWGASAKGDGPSAVIHSAAGDFRNMPVETLEHRAPVRIRRLELGAGSGGAGKFRGGQNCVKEYEALAPMTVTLHFDRAKTPEWGLFGGEDGSSPVVTVVNAEHPEGFVVRKAEQLPLGTGDRFTAETGGGGGYGPASERSAEAQAADIADGIVAKAG</sequence>
<dbReference type="PANTHER" id="PTHR11365">
    <property type="entry name" value="5-OXOPROLINASE RELATED"/>
    <property type="match status" value="1"/>
</dbReference>
<keyword evidence="4" id="KW-1185">Reference proteome</keyword>
<dbReference type="EMBL" id="BMIP01000004">
    <property type="protein sequence ID" value="GGD72521.1"/>
    <property type="molecule type" value="Genomic_DNA"/>
</dbReference>
<dbReference type="GO" id="GO:0005829">
    <property type="term" value="C:cytosol"/>
    <property type="evidence" value="ECO:0007669"/>
    <property type="project" value="TreeGrafter"/>
</dbReference>